<name>X1H1S9_9ZZZZ</name>
<feature type="non-terminal residue" evidence="1">
    <location>
        <position position="251"/>
    </location>
</feature>
<reference evidence="1" key="1">
    <citation type="journal article" date="2014" name="Front. Microbiol.">
        <title>High frequency of phylogenetically diverse reductive dehalogenase-homologous genes in deep subseafloor sedimentary metagenomes.</title>
        <authorList>
            <person name="Kawai M."/>
            <person name="Futagami T."/>
            <person name="Toyoda A."/>
            <person name="Takaki Y."/>
            <person name="Nishi S."/>
            <person name="Hori S."/>
            <person name="Arai W."/>
            <person name="Tsubouchi T."/>
            <person name="Morono Y."/>
            <person name="Uchiyama I."/>
            <person name="Ito T."/>
            <person name="Fujiyama A."/>
            <person name="Inagaki F."/>
            <person name="Takami H."/>
        </authorList>
    </citation>
    <scope>NUCLEOTIDE SEQUENCE</scope>
    <source>
        <strain evidence="1">Expedition CK06-06</strain>
    </source>
</reference>
<comment type="caution">
    <text evidence="1">The sequence shown here is derived from an EMBL/GenBank/DDBJ whole genome shotgun (WGS) entry which is preliminary data.</text>
</comment>
<protein>
    <recommendedName>
        <fullName evidence="2">CARDB domain-containing protein</fullName>
    </recommendedName>
</protein>
<sequence>MNNSALIVLVGFSFLALVVNPTVNLALAIQPPIEDNLQIISQSFENATFDFYSNSSEITRGVDDLNLTMKFCYENNTLILDSNIYYNVSNTIGKNIFEETVWVNTTEKFNRTVPWQTFNGQEAGTFTFSAVANSTTTTTYNATSTFTLKVLDEGQVRMFFPINPAVIIRNQDNQVNCTIWNVGGITVTNVTVTNEIIKTGTDGSITRSHSINNINITEGAFYKGVIAFYPDTYLFQKHSFTITYRSLGNPG</sequence>
<dbReference type="AlphaFoldDB" id="X1H1S9"/>
<organism evidence="1">
    <name type="scientific">marine sediment metagenome</name>
    <dbReference type="NCBI Taxonomy" id="412755"/>
    <lineage>
        <taxon>unclassified sequences</taxon>
        <taxon>metagenomes</taxon>
        <taxon>ecological metagenomes</taxon>
    </lineage>
</organism>
<evidence type="ECO:0000313" key="1">
    <source>
        <dbReference type="EMBL" id="GAH39228.1"/>
    </source>
</evidence>
<dbReference type="EMBL" id="BARU01006955">
    <property type="protein sequence ID" value="GAH39228.1"/>
    <property type="molecule type" value="Genomic_DNA"/>
</dbReference>
<proteinExistence type="predicted"/>
<evidence type="ECO:0008006" key="2">
    <source>
        <dbReference type="Google" id="ProtNLM"/>
    </source>
</evidence>
<gene>
    <name evidence="1" type="ORF">S03H2_13705</name>
</gene>
<accession>X1H1S9</accession>